<keyword evidence="1" id="KW-0472">Membrane</keyword>
<sequence length="89" mass="9756">MVFIPFGAVSSIFGAQFFSTPGEPPSDQGSASKHMDVNPDFWILWAITVPVTFVILGIWRATEQSVLESPRGGARRSFWGGLVLRDEDA</sequence>
<proteinExistence type="predicted"/>
<gene>
    <name evidence="2" type="ORF">B0T25DRAFT_530788</name>
</gene>
<dbReference type="Proteomes" id="UP001275084">
    <property type="component" value="Unassembled WGS sequence"/>
</dbReference>
<comment type="caution">
    <text evidence="2">The sequence shown here is derived from an EMBL/GenBank/DDBJ whole genome shotgun (WGS) entry which is preliminary data.</text>
</comment>
<reference evidence="2" key="1">
    <citation type="journal article" date="2023" name="Mol. Phylogenet. Evol.">
        <title>Genome-scale phylogeny and comparative genomics of the fungal order Sordariales.</title>
        <authorList>
            <person name="Hensen N."/>
            <person name="Bonometti L."/>
            <person name="Westerberg I."/>
            <person name="Brannstrom I.O."/>
            <person name="Guillou S."/>
            <person name="Cros-Aarteil S."/>
            <person name="Calhoun S."/>
            <person name="Haridas S."/>
            <person name="Kuo A."/>
            <person name="Mondo S."/>
            <person name="Pangilinan J."/>
            <person name="Riley R."/>
            <person name="LaButti K."/>
            <person name="Andreopoulos B."/>
            <person name="Lipzen A."/>
            <person name="Chen C."/>
            <person name="Yan M."/>
            <person name="Daum C."/>
            <person name="Ng V."/>
            <person name="Clum A."/>
            <person name="Steindorff A."/>
            <person name="Ohm R.A."/>
            <person name="Martin F."/>
            <person name="Silar P."/>
            <person name="Natvig D.O."/>
            <person name="Lalanne C."/>
            <person name="Gautier V."/>
            <person name="Ament-Velasquez S.L."/>
            <person name="Kruys A."/>
            <person name="Hutchinson M.I."/>
            <person name="Powell A.J."/>
            <person name="Barry K."/>
            <person name="Miller A.N."/>
            <person name="Grigoriev I.V."/>
            <person name="Debuchy R."/>
            <person name="Gladieux P."/>
            <person name="Hiltunen Thoren M."/>
            <person name="Johannesson H."/>
        </authorList>
    </citation>
    <scope>NUCLEOTIDE SEQUENCE</scope>
    <source>
        <strain evidence="2">CBS 955.72</strain>
    </source>
</reference>
<evidence type="ECO:0000256" key="1">
    <source>
        <dbReference type="SAM" id="Phobius"/>
    </source>
</evidence>
<keyword evidence="1" id="KW-1133">Transmembrane helix</keyword>
<evidence type="ECO:0000313" key="2">
    <source>
        <dbReference type="EMBL" id="KAK3364678.1"/>
    </source>
</evidence>
<dbReference type="EMBL" id="JAUIQD010000001">
    <property type="protein sequence ID" value="KAK3364678.1"/>
    <property type="molecule type" value="Genomic_DNA"/>
</dbReference>
<evidence type="ECO:0000313" key="3">
    <source>
        <dbReference type="Proteomes" id="UP001275084"/>
    </source>
</evidence>
<accession>A0AAJ0HXV2</accession>
<reference evidence="2" key="2">
    <citation type="submission" date="2023-06" db="EMBL/GenBank/DDBJ databases">
        <authorList>
            <consortium name="Lawrence Berkeley National Laboratory"/>
            <person name="Haridas S."/>
            <person name="Hensen N."/>
            <person name="Bonometti L."/>
            <person name="Westerberg I."/>
            <person name="Brannstrom I.O."/>
            <person name="Guillou S."/>
            <person name="Cros-Aarteil S."/>
            <person name="Calhoun S."/>
            <person name="Kuo A."/>
            <person name="Mondo S."/>
            <person name="Pangilinan J."/>
            <person name="Riley R."/>
            <person name="Labutti K."/>
            <person name="Andreopoulos B."/>
            <person name="Lipzen A."/>
            <person name="Chen C."/>
            <person name="Yanf M."/>
            <person name="Daum C."/>
            <person name="Ng V."/>
            <person name="Clum A."/>
            <person name="Steindorff A."/>
            <person name="Ohm R."/>
            <person name="Martin F."/>
            <person name="Silar P."/>
            <person name="Natvig D."/>
            <person name="Lalanne C."/>
            <person name="Gautier V."/>
            <person name="Ament-Velasquez S.L."/>
            <person name="Kruys A."/>
            <person name="Hutchinson M.I."/>
            <person name="Powell A.J."/>
            <person name="Barry K."/>
            <person name="Miller A.N."/>
            <person name="Grigoriev I.V."/>
            <person name="Debuchy R."/>
            <person name="Gladieux P."/>
            <person name="Thoren M.H."/>
            <person name="Johannesson H."/>
        </authorList>
    </citation>
    <scope>NUCLEOTIDE SEQUENCE</scope>
    <source>
        <strain evidence="2">CBS 955.72</strain>
    </source>
</reference>
<keyword evidence="1" id="KW-0812">Transmembrane</keyword>
<organism evidence="2 3">
    <name type="scientific">Lasiosphaeria hispida</name>
    <dbReference type="NCBI Taxonomy" id="260671"/>
    <lineage>
        <taxon>Eukaryota</taxon>
        <taxon>Fungi</taxon>
        <taxon>Dikarya</taxon>
        <taxon>Ascomycota</taxon>
        <taxon>Pezizomycotina</taxon>
        <taxon>Sordariomycetes</taxon>
        <taxon>Sordariomycetidae</taxon>
        <taxon>Sordariales</taxon>
        <taxon>Lasiosphaeriaceae</taxon>
        <taxon>Lasiosphaeria</taxon>
    </lineage>
</organism>
<name>A0AAJ0HXV2_9PEZI</name>
<protein>
    <submittedName>
        <fullName evidence="2">Uncharacterized protein</fullName>
    </submittedName>
</protein>
<dbReference type="AlphaFoldDB" id="A0AAJ0HXV2"/>
<keyword evidence="3" id="KW-1185">Reference proteome</keyword>
<feature type="transmembrane region" description="Helical" evidence="1">
    <location>
        <begin position="41"/>
        <end position="61"/>
    </location>
</feature>